<name>A0A1X7TZS9_AMPQE</name>
<dbReference type="AlphaFoldDB" id="A0A1X7TZS9"/>
<accession>A0A1X7TZS9</accession>
<organism evidence="2">
    <name type="scientific">Amphimedon queenslandica</name>
    <name type="common">Sponge</name>
    <dbReference type="NCBI Taxonomy" id="400682"/>
    <lineage>
        <taxon>Eukaryota</taxon>
        <taxon>Metazoa</taxon>
        <taxon>Porifera</taxon>
        <taxon>Demospongiae</taxon>
        <taxon>Heteroscleromorpha</taxon>
        <taxon>Haplosclerida</taxon>
        <taxon>Niphatidae</taxon>
        <taxon>Amphimedon</taxon>
    </lineage>
</organism>
<feature type="region of interest" description="Disordered" evidence="1">
    <location>
        <begin position="54"/>
        <end position="109"/>
    </location>
</feature>
<protein>
    <submittedName>
        <fullName evidence="2">Uncharacterized protein</fullName>
    </submittedName>
</protein>
<reference evidence="2" key="1">
    <citation type="submission" date="2017-05" db="UniProtKB">
        <authorList>
            <consortium name="EnsemblMetazoa"/>
        </authorList>
    </citation>
    <scope>IDENTIFICATION</scope>
</reference>
<sequence length="109" mass="11471">MEQSSIFNPGQALTAKPSDIEIDVCHKLQLPFPLTVLKLFHSFVLQFMNYDERHGVPPVPPQLVGGPPPPTPGGPPPPPPPDVAGPPSQPPPDVAGPPSPPIFLSPQVA</sequence>
<evidence type="ECO:0000313" key="2">
    <source>
        <dbReference type="EnsemblMetazoa" id="Aqu2.1.20751_001"/>
    </source>
</evidence>
<dbReference type="InParanoid" id="A0A1X7TZS9"/>
<feature type="compositionally biased region" description="Pro residues" evidence="1">
    <location>
        <begin position="57"/>
        <end position="103"/>
    </location>
</feature>
<proteinExistence type="predicted"/>
<dbReference type="EnsemblMetazoa" id="Aqu2.1.20751_001">
    <property type="protein sequence ID" value="Aqu2.1.20751_001"/>
    <property type="gene ID" value="Aqu2.1.20751"/>
</dbReference>
<evidence type="ECO:0000256" key="1">
    <source>
        <dbReference type="SAM" id="MobiDB-lite"/>
    </source>
</evidence>